<dbReference type="InterPro" id="IPR002740">
    <property type="entry name" value="EVE_domain"/>
</dbReference>
<organism evidence="2 3">
    <name type="scientific">Stagnihabitans tardus</name>
    <dbReference type="NCBI Taxonomy" id="2699202"/>
    <lineage>
        <taxon>Bacteria</taxon>
        <taxon>Pseudomonadati</taxon>
        <taxon>Pseudomonadota</taxon>
        <taxon>Alphaproteobacteria</taxon>
        <taxon>Rhodobacterales</taxon>
        <taxon>Paracoccaceae</taxon>
        <taxon>Stagnihabitans</taxon>
    </lineage>
</organism>
<dbReference type="AlphaFoldDB" id="A0AAE4Y6G3"/>
<keyword evidence="3" id="KW-1185">Reference proteome</keyword>
<dbReference type="RefSeq" id="WP_168773530.1">
    <property type="nucleotide sequence ID" value="NZ_JAABNR010000003.1"/>
</dbReference>
<evidence type="ECO:0000313" key="3">
    <source>
        <dbReference type="Proteomes" id="UP001193501"/>
    </source>
</evidence>
<evidence type="ECO:0000313" key="2">
    <source>
        <dbReference type="EMBL" id="NBZ86713.1"/>
    </source>
</evidence>
<evidence type="ECO:0000259" key="1">
    <source>
        <dbReference type="Pfam" id="PF01878"/>
    </source>
</evidence>
<dbReference type="Pfam" id="PF01878">
    <property type="entry name" value="EVE"/>
    <property type="match status" value="1"/>
</dbReference>
<dbReference type="InterPro" id="IPR015947">
    <property type="entry name" value="PUA-like_sf"/>
</dbReference>
<dbReference type="SUPFAM" id="SSF88697">
    <property type="entry name" value="PUA domain-like"/>
    <property type="match status" value="1"/>
</dbReference>
<reference evidence="2" key="1">
    <citation type="submission" date="2020-01" db="EMBL/GenBank/DDBJ databases">
        <authorList>
            <person name="Chen W.-M."/>
        </authorList>
    </citation>
    <scope>NUCLEOTIDE SEQUENCE</scope>
    <source>
        <strain evidence="2">CYK-10</strain>
    </source>
</reference>
<name>A0AAE4Y6G3_9RHOB</name>
<proteinExistence type="predicted"/>
<accession>A0AAE4Y6G3</accession>
<dbReference type="InterPro" id="IPR047197">
    <property type="entry name" value="THYN1-like_EVE"/>
</dbReference>
<dbReference type="Gene3D" id="3.10.590.10">
    <property type="entry name" value="ph1033 like domains"/>
    <property type="match status" value="1"/>
</dbReference>
<sequence length="139" mass="16210">MSYWLFKSEPNVISFQSLWDKLPQDEEWHGIRNYQARNNMRLMKIGEKGFFYHSNIGKEIVGLVEVTRLSAPDSKTDDPRWDCVHFRPIAHFKRPVGLEECKHTPGLEEMVLINNSRLSVQPVRESEWRIICALGGVEP</sequence>
<feature type="domain" description="EVE" evidence="1">
    <location>
        <begin position="2"/>
        <end position="133"/>
    </location>
</feature>
<dbReference type="PANTHER" id="PTHR14087">
    <property type="entry name" value="THYMOCYTE NUCLEAR PROTEIN 1"/>
    <property type="match status" value="1"/>
</dbReference>
<gene>
    <name evidence="2" type="ORF">GV832_03900</name>
</gene>
<dbReference type="EMBL" id="JAABNR010000003">
    <property type="protein sequence ID" value="NBZ86713.1"/>
    <property type="molecule type" value="Genomic_DNA"/>
</dbReference>
<protein>
    <submittedName>
        <fullName evidence="2">EVE domain-containing protein</fullName>
    </submittedName>
</protein>
<dbReference type="PANTHER" id="PTHR14087:SF7">
    <property type="entry name" value="THYMOCYTE NUCLEAR PROTEIN 1"/>
    <property type="match status" value="1"/>
</dbReference>
<comment type="caution">
    <text evidence="2">The sequence shown here is derived from an EMBL/GenBank/DDBJ whole genome shotgun (WGS) entry which is preliminary data.</text>
</comment>
<dbReference type="Proteomes" id="UP001193501">
    <property type="component" value="Unassembled WGS sequence"/>
</dbReference>
<dbReference type="CDD" id="cd21133">
    <property type="entry name" value="EVE"/>
    <property type="match status" value="1"/>
</dbReference>
<dbReference type="InterPro" id="IPR052181">
    <property type="entry name" value="5hmC_binding"/>
</dbReference>